<dbReference type="PATRIC" id="fig|992069.3.peg.54"/>
<comment type="caution">
    <text evidence="2">The sequence shown here is derived from an EMBL/GenBank/DDBJ whole genome shotgun (WGS) entry which is preliminary data.</text>
</comment>
<organism evidence="2 3">
    <name type="scientific">Helicobacter pylori Hp H-34</name>
    <dbReference type="NCBI Taxonomy" id="992069"/>
    <lineage>
        <taxon>Bacteria</taxon>
        <taxon>Pseudomonadati</taxon>
        <taxon>Campylobacterota</taxon>
        <taxon>Epsilonproteobacteria</taxon>
        <taxon>Campylobacterales</taxon>
        <taxon>Helicobacteraceae</taxon>
        <taxon>Helicobacter</taxon>
    </lineage>
</organism>
<accession>J0PG83</accession>
<protein>
    <submittedName>
        <fullName evidence="2">Uncharacterized protein</fullName>
    </submittedName>
</protein>
<evidence type="ECO:0000313" key="2">
    <source>
        <dbReference type="EMBL" id="EJB97560.1"/>
    </source>
</evidence>
<evidence type="ECO:0000313" key="3">
    <source>
        <dbReference type="Proteomes" id="UP000004741"/>
    </source>
</evidence>
<sequence length="63" mass="7403">MKKGGFSVEPRDYFMHTPNLMATAYFMAMVTPQLGFNGFYRYAINRYRSIRFSHKSHGVFKSL</sequence>
<dbReference type="AlphaFoldDB" id="J0PG83"/>
<proteinExistence type="predicted"/>
<gene>
    <name evidence="2" type="ORF">HPHPH34_0060</name>
</gene>
<reference evidence="2 3" key="1">
    <citation type="journal article" date="2013" name="Pathog. Dis.">
        <title>Genome sequences of 65 Helicobacter pylori strains isolated from asymptomatic individuals and patients with gastric cancer, peptic ulcer disease, or gastritis.</title>
        <authorList>
            <person name="Blanchard T.G."/>
            <person name="Czinn S.J."/>
            <person name="Correa P."/>
            <person name="Nakazawa T."/>
            <person name="Keelan M."/>
            <person name="Morningstar L."/>
            <person name="Santana-Cruz I."/>
            <person name="Maroo A."/>
            <person name="McCracken C."/>
            <person name="Shefchek K."/>
            <person name="Daugherty S."/>
            <person name="Song Y."/>
            <person name="Fraser C.M."/>
            <person name="Fricke W.F."/>
        </authorList>
    </citation>
    <scope>NUCLEOTIDE SEQUENCE [LARGE SCALE GENOMIC DNA]</scope>
    <source>
        <strain evidence="2 3">Hp H-34</strain>
    </source>
</reference>
<keyword evidence="1" id="KW-1133">Transmembrane helix</keyword>
<feature type="transmembrane region" description="Helical" evidence="1">
    <location>
        <begin position="20"/>
        <end position="40"/>
    </location>
</feature>
<dbReference type="RefSeq" id="WP_001894397.1">
    <property type="nucleotide sequence ID" value="NZ_AKPH01000001.1"/>
</dbReference>
<name>J0PG83_HELPX</name>
<dbReference type="Proteomes" id="UP000004741">
    <property type="component" value="Unassembled WGS sequence"/>
</dbReference>
<keyword evidence="1" id="KW-0812">Transmembrane</keyword>
<keyword evidence="1" id="KW-0472">Membrane</keyword>
<dbReference type="EMBL" id="AKPH01000001">
    <property type="protein sequence ID" value="EJB97560.1"/>
    <property type="molecule type" value="Genomic_DNA"/>
</dbReference>
<evidence type="ECO:0000256" key="1">
    <source>
        <dbReference type="SAM" id="Phobius"/>
    </source>
</evidence>